<sequence length="148" mass="17492">MCFSFVSDFQKHILIPFTLLLFFSPYGFSLEQGLPKANSTEITIEQFEIRPLICITQMLGNNCELKIKLNWRSNIDSDYCVYQETRLIKCWKNARQGQHKETLTIIKNTSFSLRLEGNQVILAQQNIKINYTHSDTHRRRLRSQWSIF</sequence>
<organism evidence="1 2">
    <name type="scientific">Psychrosphaera aquimarina</name>
    <dbReference type="NCBI Taxonomy" id="2044854"/>
    <lineage>
        <taxon>Bacteria</taxon>
        <taxon>Pseudomonadati</taxon>
        <taxon>Pseudomonadota</taxon>
        <taxon>Gammaproteobacteria</taxon>
        <taxon>Alteromonadales</taxon>
        <taxon>Pseudoalteromonadaceae</taxon>
        <taxon>Psychrosphaera</taxon>
    </lineage>
</organism>
<gene>
    <name evidence="1" type="ORF">RT723_16115</name>
</gene>
<evidence type="ECO:0000313" key="2">
    <source>
        <dbReference type="Proteomes" id="UP001257914"/>
    </source>
</evidence>
<dbReference type="Proteomes" id="UP001257914">
    <property type="component" value="Unassembled WGS sequence"/>
</dbReference>
<keyword evidence="2" id="KW-1185">Reference proteome</keyword>
<accession>A0ABU3R5B1</accession>
<proteinExistence type="predicted"/>
<reference evidence="1 2" key="1">
    <citation type="submission" date="2023-10" db="EMBL/GenBank/DDBJ databases">
        <title>Psychrosphaera aquimaarina strain SW33 isolated from seawater.</title>
        <authorList>
            <person name="Bayburt H."/>
            <person name="Kim J.M."/>
            <person name="Choi B.J."/>
            <person name="Jeon C.O."/>
        </authorList>
    </citation>
    <scope>NUCLEOTIDE SEQUENCE [LARGE SCALE GENOMIC DNA]</scope>
    <source>
        <strain evidence="1 2">KCTC 52743</strain>
    </source>
</reference>
<comment type="caution">
    <text evidence="1">The sequence shown here is derived from an EMBL/GenBank/DDBJ whole genome shotgun (WGS) entry which is preliminary data.</text>
</comment>
<dbReference type="EMBL" id="JAWCUA010000010">
    <property type="protein sequence ID" value="MDU0114488.1"/>
    <property type="molecule type" value="Genomic_DNA"/>
</dbReference>
<dbReference type="RefSeq" id="WP_315948129.1">
    <property type="nucleotide sequence ID" value="NZ_JAWCUA010000010.1"/>
</dbReference>
<evidence type="ECO:0000313" key="1">
    <source>
        <dbReference type="EMBL" id="MDU0114488.1"/>
    </source>
</evidence>
<dbReference type="InterPro" id="IPR021559">
    <property type="entry name" value="DUF3019"/>
</dbReference>
<dbReference type="Pfam" id="PF11456">
    <property type="entry name" value="DUF3019"/>
    <property type="match status" value="1"/>
</dbReference>
<protein>
    <submittedName>
        <fullName evidence="1">DUF3019 domain-containing protein</fullName>
    </submittedName>
</protein>
<name>A0ABU3R5B1_9GAMM</name>